<sequence length="147" mass="16207">MRCVLALMIFLLYVWLQNTQRSEVTQPGSVSNQQASSLSVKTASLLLSPFSLYSWLVSVLVNLLFSAPALVLSSVYYTILLLLVMPCCVATWWLSAVVCCIHVMVYVIHLVLVFCALAGLLVAKHKMADVKKPKSVPLLTTQCSETN</sequence>
<evidence type="ECO:0000313" key="2">
    <source>
        <dbReference type="Proteomes" id="UP001157502"/>
    </source>
</evidence>
<name>A0ACC2GA07_DALPE</name>
<dbReference type="Proteomes" id="UP001157502">
    <property type="component" value="Chromosome 15"/>
</dbReference>
<accession>A0ACC2GA07</accession>
<organism evidence="1 2">
    <name type="scientific">Dallia pectoralis</name>
    <name type="common">Alaska blackfish</name>
    <dbReference type="NCBI Taxonomy" id="75939"/>
    <lineage>
        <taxon>Eukaryota</taxon>
        <taxon>Metazoa</taxon>
        <taxon>Chordata</taxon>
        <taxon>Craniata</taxon>
        <taxon>Vertebrata</taxon>
        <taxon>Euteleostomi</taxon>
        <taxon>Actinopterygii</taxon>
        <taxon>Neopterygii</taxon>
        <taxon>Teleostei</taxon>
        <taxon>Protacanthopterygii</taxon>
        <taxon>Esociformes</taxon>
        <taxon>Umbridae</taxon>
        <taxon>Dallia</taxon>
    </lineage>
</organism>
<comment type="caution">
    <text evidence="1">The sequence shown here is derived from an EMBL/GenBank/DDBJ whole genome shotgun (WGS) entry which is preliminary data.</text>
</comment>
<protein>
    <submittedName>
        <fullName evidence="1">Uncharacterized protein</fullName>
    </submittedName>
</protein>
<reference evidence="1" key="1">
    <citation type="submission" date="2021-05" db="EMBL/GenBank/DDBJ databases">
        <authorList>
            <person name="Pan Q."/>
            <person name="Jouanno E."/>
            <person name="Zahm M."/>
            <person name="Klopp C."/>
            <person name="Cabau C."/>
            <person name="Louis A."/>
            <person name="Berthelot C."/>
            <person name="Parey E."/>
            <person name="Roest Crollius H."/>
            <person name="Montfort J."/>
            <person name="Robinson-Rechavi M."/>
            <person name="Bouchez O."/>
            <person name="Lampietro C."/>
            <person name="Lopez Roques C."/>
            <person name="Donnadieu C."/>
            <person name="Postlethwait J."/>
            <person name="Bobe J."/>
            <person name="Dillon D."/>
            <person name="Chandos A."/>
            <person name="von Hippel F."/>
            <person name="Guiguen Y."/>
        </authorList>
    </citation>
    <scope>NUCLEOTIDE SEQUENCE</scope>
    <source>
        <strain evidence="1">YG-Jan2019</strain>
    </source>
</reference>
<proteinExistence type="predicted"/>
<evidence type="ECO:0000313" key="1">
    <source>
        <dbReference type="EMBL" id="KAJ8000484.1"/>
    </source>
</evidence>
<gene>
    <name evidence="1" type="ORF">DPEC_G00180610</name>
</gene>
<keyword evidence="2" id="KW-1185">Reference proteome</keyword>
<dbReference type="EMBL" id="CM055742">
    <property type="protein sequence ID" value="KAJ8000484.1"/>
    <property type="molecule type" value="Genomic_DNA"/>
</dbReference>